<proteinExistence type="predicted"/>
<gene>
    <name evidence="1" type="ORF">CYMTET_5058</name>
</gene>
<organism evidence="1 2">
    <name type="scientific">Cymbomonas tetramitiformis</name>
    <dbReference type="NCBI Taxonomy" id="36881"/>
    <lineage>
        <taxon>Eukaryota</taxon>
        <taxon>Viridiplantae</taxon>
        <taxon>Chlorophyta</taxon>
        <taxon>Pyramimonadophyceae</taxon>
        <taxon>Pyramimonadales</taxon>
        <taxon>Pyramimonadaceae</taxon>
        <taxon>Cymbomonas</taxon>
    </lineage>
</organism>
<evidence type="ECO:0000313" key="1">
    <source>
        <dbReference type="EMBL" id="KAK3287423.1"/>
    </source>
</evidence>
<reference evidence="1 2" key="1">
    <citation type="journal article" date="2015" name="Genome Biol. Evol.">
        <title>Comparative Genomics of a Bacterivorous Green Alga Reveals Evolutionary Causalities and Consequences of Phago-Mixotrophic Mode of Nutrition.</title>
        <authorList>
            <person name="Burns J.A."/>
            <person name="Paasch A."/>
            <person name="Narechania A."/>
            <person name="Kim E."/>
        </authorList>
    </citation>
    <scope>NUCLEOTIDE SEQUENCE [LARGE SCALE GENOMIC DNA]</scope>
    <source>
        <strain evidence="1 2">PLY_AMNH</strain>
    </source>
</reference>
<accession>A0AAE0H052</accession>
<name>A0AAE0H052_9CHLO</name>
<comment type="caution">
    <text evidence="1">The sequence shown here is derived from an EMBL/GenBank/DDBJ whole genome shotgun (WGS) entry which is preliminary data.</text>
</comment>
<dbReference type="AlphaFoldDB" id="A0AAE0H052"/>
<protein>
    <submittedName>
        <fullName evidence="1">Uncharacterized protein</fullName>
    </submittedName>
</protein>
<dbReference type="Proteomes" id="UP001190700">
    <property type="component" value="Unassembled WGS sequence"/>
</dbReference>
<evidence type="ECO:0000313" key="2">
    <source>
        <dbReference type="Proteomes" id="UP001190700"/>
    </source>
</evidence>
<dbReference type="EMBL" id="LGRX02000859">
    <property type="protein sequence ID" value="KAK3287423.1"/>
    <property type="molecule type" value="Genomic_DNA"/>
</dbReference>
<keyword evidence="2" id="KW-1185">Reference proteome</keyword>
<sequence length="155" mass="17253">MHMCTVLNFEGEVVPIHEHVQVARENLYKDICKRFKYLTRWARGTLTVETTKEWAKSAWEKDWKPKPAEGDVPAVNPVAKARKEMKASVASFLDDSDTDEDEGLALVDEPAVFSRVAANTAGVERDFSACGAMHSDLRKSLSEGTIEHAMMAAIN</sequence>